<evidence type="ECO:0000313" key="3">
    <source>
        <dbReference type="EMBL" id="BCS82640.1"/>
    </source>
</evidence>
<dbReference type="InterPro" id="IPR002110">
    <property type="entry name" value="Ankyrin_rpt"/>
</dbReference>
<reference evidence="3 4" key="1">
    <citation type="submission" date="2021-02" db="EMBL/GenBank/DDBJ databases">
        <title>Cotonvirus japonicus, which uses Golgi apparatus of host cells for its virion factory, phylogenetically links tailed tupanvirus and icosahedral mimivirus.</title>
        <authorList>
            <person name="Takahashi H."/>
            <person name="Fukaya S."/>
            <person name="Song C."/>
            <person name="Murata K."/>
            <person name="Takemura M."/>
        </authorList>
    </citation>
    <scope>NUCLEOTIDE SEQUENCE [LARGE SCALE GENOMIC DNA]</scope>
</reference>
<dbReference type="SMART" id="SM00248">
    <property type="entry name" value="ANK"/>
    <property type="match status" value="13"/>
</dbReference>
<proteinExistence type="predicted"/>
<dbReference type="PROSITE" id="PS50088">
    <property type="entry name" value="ANK_REPEAT"/>
    <property type="match status" value="8"/>
</dbReference>
<dbReference type="GeneID" id="80557845"/>
<dbReference type="PANTHER" id="PTHR24178:SF41">
    <property type="entry name" value="ANKYRIN-2 ISOFORM X1"/>
    <property type="match status" value="1"/>
</dbReference>
<protein>
    <submittedName>
        <fullName evidence="3">Ankyrin repeat protein</fullName>
    </submittedName>
</protein>
<dbReference type="Proteomes" id="UP001321479">
    <property type="component" value="Segment"/>
</dbReference>
<dbReference type="SUPFAM" id="SSF48403">
    <property type="entry name" value="Ankyrin repeat"/>
    <property type="match status" value="2"/>
</dbReference>
<dbReference type="Gene3D" id="1.25.40.20">
    <property type="entry name" value="Ankyrin repeat-containing domain"/>
    <property type="match status" value="4"/>
</dbReference>
<evidence type="ECO:0000256" key="2">
    <source>
        <dbReference type="ARBA" id="ARBA00023043"/>
    </source>
</evidence>
<dbReference type="EMBL" id="AP024483">
    <property type="protein sequence ID" value="BCS82640.1"/>
    <property type="molecule type" value="Genomic_DNA"/>
</dbReference>
<dbReference type="RefSeq" id="YP_010841248.1">
    <property type="nucleotide sequence ID" value="NC_079139.1"/>
</dbReference>
<organism evidence="3 4">
    <name type="scientific">Cotonvirus japonicus</name>
    <dbReference type="NCBI Taxonomy" id="2811091"/>
    <lineage>
        <taxon>Viruses</taxon>
        <taxon>Varidnaviria</taxon>
        <taxon>Bamfordvirae</taxon>
        <taxon>Nucleocytoviricota</taxon>
        <taxon>Megaviricetes</taxon>
        <taxon>Imitervirales</taxon>
        <taxon>Mimiviridae</taxon>
        <taxon>Megamimivirinae</taxon>
        <taxon>Cotonvirus</taxon>
        <taxon>Cotonvirus japonicum</taxon>
    </lineage>
</organism>
<keyword evidence="1" id="KW-0677">Repeat</keyword>
<dbReference type="PANTHER" id="PTHR24178">
    <property type="entry name" value="MOLTING PROTEIN MLT-4"/>
    <property type="match status" value="1"/>
</dbReference>
<name>A0ABM7NR56_9VIRU</name>
<evidence type="ECO:0000256" key="1">
    <source>
        <dbReference type="ARBA" id="ARBA00022737"/>
    </source>
</evidence>
<dbReference type="InterPro" id="IPR036770">
    <property type="entry name" value="Ankyrin_rpt-contain_sf"/>
</dbReference>
<dbReference type="Pfam" id="PF12796">
    <property type="entry name" value="Ank_2"/>
    <property type="match status" value="4"/>
</dbReference>
<keyword evidence="4" id="KW-1185">Reference proteome</keyword>
<evidence type="ECO:0000313" key="4">
    <source>
        <dbReference type="Proteomes" id="UP001321479"/>
    </source>
</evidence>
<accession>A0ABM7NR56</accession>
<sequence>MTNIINDYGYNKIYNYCFNGECRFFTRLMHLIINERKIKNGHNVIVKYLKNRKNLKEINKKNEDGWSALMIAAVMCNKWSSFATVKLLIKLGADVNAKNYDETSILTLASFNSTIASSIKVVKLLLDHGANVNDQDSEGLTPLMLTCECTRKYSDIETVKLLLERGANINMKATYNGITALMLASKYASTNSTLKTVKLLLDYGADITIQDDILNTALMYACLNSKSKNGIETVKLLLDNGADIESKNIDGRNPLVFALININSTSSIDCVKLLLDYGANINSQCKINWTPLMYACSYISENNIEVIKLLLERGANVKLQNIYNQTCLMIACKYTKQNKSKIVELLLNEYNNVETTTRFGYTALMYVCKCKYFNSTNITEILETIELLLNRGANVNAQNKYEQTPLYLAWKFSESNNVREIFELLLKRGSDPNTIIFGKTIFRLYLERYFEQYDIIKLLLQYGADPNFNYRGIDCLEWVCKNVTNDKLKLLLLLLEYGAPLFFSSKFQKSETQKYKIHNESHDNNHFICANYLSDDEISICMKLIKTTEHSKNNMDIIVNTIPEIVPQYIYHTDSFNIQLINLKWNIHKYNSKQELSEHYQKYYDYFNAIDMDDFRNKINETSKYMY</sequence>
<keyword evidence="2" id="KW-0040">ANK repeat</keyword>
<dbReference type="PROSITE" id="PS50297">
    <property type="entry name" value="ANK_REP_REGION"/>
    <property type="match status" value="1"/>
</dbReference>